<dbReference type="InterPro" id="IPR025659">
    <property type="entry name" value="Tubby-like_C"/>
</dbReference>
<proteinExistence type="inferred from homology"/>
<dbReference type="GeneID" id="113522295"/>
<dbReference type="Proteomes" id="UP001652740">
    <property type="component" value="Unplaced"/>
</dbReference>
<name>A0ABM3MCH3_GALME</name>
<evidence type="ECO:0000313" key="3">
    <source>
        <dbReference type="Proteomes" id="UP001652740"/>
    </source>
</evidence>
<dbReference type="Pfam" id="PF03803">
    <property type="entry name" value="Scramblase"/>
    <property type="match status" value="1"/>
</dbReference>
<dbReference type="RefSeq" id="XP_052748787.1">
    <property type="nucleotide sequence ID" value="XM_052892827.1"/>
</dbReference>
<comment type="function">
    <text evidence="2">May mediate accelerated ATP-independent bidirectional transbilayer migration of phospholipids upon binding calcium ions that results in a loss of phospholipid asymmetry in the plasma membrane.</text>
</comment>
<evidence type="ECO:0000313" key="6">
    <source>
        <dbReference type="RefSeq" id="XP_052748787.1"/>
    </source>
</evidence>
<organism evidence="3 4">
    <name type="scientific">Galleria mellonella</name>
    <name type="common">Greater wax moth</name>
    <dbReference type="NCBI Taxonomy" id="7137"/>
    <lineage>
        <taxon>Eukaryota</taxon>
        <taxon>Metazoa</taxon>
        <taxon>Ecdysozoa</taxon>
        <taxon>Arthropoda</taxon>
        <taxon>Hexapoda</taxon>
        <taxon>Insecta</taxon>
        <taxon>Pterygota</taxon>
        <taxon>Neoptera</taxon>
        <taxon>Endopterygota</taxon>
        <taxon>Lepidoptera</taxon>
        <taxon>Glossata</taxon>
        <taxon>Ditrysia</taxon>
        <taxon>Pyraloidea</taxon>
        <taxon>Pyralidae</taxon>
        <taxon>Galleriinae</taxon>
        <taxon>Galleria</taxon>
    </lineage>
</organism>
<dbReference type="PANTHER" id="PTHR23248">
    <property type="entry name" value="PHOSPHOLIPID SCRAMBLASE-RELATED"/>
    <property type="match status" value="1"/>
</dbReference>
<comment type="cofactor">
    <cofactor evidence="2">
        <name>Ca(2+)</name>
        <dbReference type="ChEBI" id="CHEBI:29108"/>
    </cofactor>
</comment>
<dbReference type="InterPro" id="IPR005552">
    <property type="entry name" value="Scramblase"/>
</dbReference>
<accession>A0ABM3MCH3</accession>
<evidence type="ECO:0000256" key="1">
    <source>
        <dbReference type="ARBA" id="ARBA00005350"/>
    </source>
</evidence>
<dbReference type="RefSeq" id="XP_052748785.1">
    <property type="nucleotide sequence ID" value="XM_052892825.1"/>
</dbReference>
<keyword evidence="2" id="KW-0449">Lipoprotein</keyword>
<sequence length="199" mass="22564">MAESQLPPLGIRHLIALNHILVRQKTRLIKNKYKVLAPDGSELLYAKEDSSVLNAMLGGSQRSFHIDIFDMENKEVITLRRPFTFGPDKMDVSVCGTLACVVRQKSTFLKPVLTINDAVDRPVLKIKGPIGRTGICDFDILTLDKRQIGVIRKKWNGMLQELLTDIDSYEIHFPLDLDVRYKAAVIGACFLIDFLFYEI</sequence>
<dbReference type="SUPFAM" id="SSF54518">
    <property type="entry name" value="Tubby C-terminal domain-like"/>
    <property type="match status" value="1"/>
</dbReference>
<keyword evidence="2" id="KW-0564">Palmitate</keyword>
<comment type="similarity">
    <text evidence="1 2">Belongs to the phospholipid scramblase family.</text>
</comment>
<evidence type="ECO:0000313" key="4">
    <source>
        <dbReference type="RefSeq" id="XP_052748785.1"/>
    </source>
</evidence>
<dbReference type="RefSeq" id="XP_052748786.1">
    <property type="nucleotide sequence ID" value="XM_052892826.1"/>
</dbReference>
<evidence type="ECO:0000313" key="5">
    <source>
        <dbReference type="RefSeq" id="XP_052748786.1"/>
    </source>
</evidence>
<dbReference type="PANTHER" id="PTHR23248:SF9">
    <property type="entry name" value="PHOSPHOLIPID SCRAMBLASE"/>
    <property type="match status" value="1"/>
</dbReference>
<keyword evidence="3" id="KW-1185">Reference proteome</keyword>
<evidence type="ECO:0000256" key="2">
    <source>
        <dbReference type="RuleBase" id="RU363116"/>
    </source>
</evidence>
<keyword evidence="2" id="KW-0106">Calcium</keyword>
<protein>
    <recommendedName>
        <fullName evidence="2">Phospholipid scramblase</fullName>
    </recommendedName>
</protein>
<reference evidence="4 5" key="1">
    <citation type="submission" date="2025-05" db="UniProtKB">
        <authorList>
            <consortium name="RefSeq"/>
        </authorList>
    </citation>
    <scope>IDENTIFICATION</scope>
    <source>
        <tissue evidence="4 5">Whole larvae</tissue>
    </source>
</reference>
<gene>
    <name evidence="4 5 6" type="primary">LOC113522295</name>
</gene>